<evidence type="ECO:0000313" key="2">
    <source>
        <dbReference type="Proteomes" id="UP001499986"/>
    </source>
</evidence>
<organism evidence="1 2">
    <name type="scientific">Streptomyces coeruleofuscus</name>
    <dbReference type="NCBI Taxonomy" id="66879"/>
    <lineage>
        <taxon>Bacteria</taxon>
        <taxon>Bacillati</taxon>
        <taxon>Actinomycetota</taxon>
        <taxon>Actinomycetes</taxon>
        <taxon>Kitasatosporales</taxon>
        <taxon>Streptomycetaceae</taxon>
        <taxon>Streptomyces</taxon>
    </lineage>
</organism>
<proteinExistence type="predicted"/>
<comment type="caution">
    <text evidence="1">The sequence shown here is derived from an EMBL/GenBank/DDBJ whole genome shotgun (WGS) entry which is preliminary data.</text>
</comment>
<sequence length="51" mass="5533">MVVRVFRTVPPRAASPGFLTGRRRTALPRTAFRKRVEAIPSNGKPEAAGVS</sequence>
<reference evidence="1 2" key="1">
    <citation type="journal article" date="2019" name="Int. J. Syst. Evol. Microbiol.">
        <title>The Global Catalogue of Microorganisms (GCM) 10K type strain sequencing project: providing services to taxonomists for standard genome sequencing and annotation.</title>
        <authorList>
            <consortium name="The Broad Institute Genomics Platform"/>
            <consortium name="The Broad Institute Genome Sequencing Center for Infectious Disease"/>
            <person name="Wu L."/>
            <person name="Ma J."/>
        </authorList>
    </citation>
    <scope>NUCLEOTIDE SEQUENCE [LARGE SCALE GENOMIC DNA]</scope>
    <source>
        <strain evidence="1 2">JCM 4358</strain>
    </source>
</reference>
<dbReference type="Proteomes" id="UP001499986">
    <property type="component" value="Unassembled WGS sequence"/>
</dbReference>
<accession>A0ABN3ICP6</accession>
<keyword evidence="2" id="KW-1185">Reference proteome</keyword>
<dbReference type="EMBL" id="BAAASE010000004">
    <property type="protein sequence ID" value="GAA2399977.1"/>
    <property type="molecule type" value="Genomic_DNA"/>
</dbReference>
<evidence type="ECO:0000313" key="1">
    <source>
        <dbReference type="EMBL" id="GAA2399977.1"/>
    </source>
</evidence>
<gene>
    <name evidence="1" type="ORF">GCM10010255_36010</name>
</gene>
<name>A0ABN3ICP6_9ACTN</name>
<protein>
    <submittedName>
        <fullName evidence="1">Uncharacterized protein</fullName>
    </submittedName>
</protein>